<evidence type="ECO:0000313" key="2">
    <source>
        <dbReference type="EMBL" id="MDI6449333.1"/>
    </source>
</evidence>
<comment type="caution">
    <text evidence="2">The sequence shown here is derived from an EMBL/GenBank/DDBJ whole genome shotgun (WGS) entry which is preliminary data.</text>
</comment>
<sequence length="152" mass="16465">MRSNVEKVLRAMDVIPPFHEDRGKTPPAGEPAPGEPAGARIQPWKRPREQNAVRKEASPPTLVADGAGHIPTLDLGEKILAEQRRMTARKRKAPGSVQAEPKEIQAPPVVALRAERAVEPSALDAARLEQLVAEIVARDIDRLCSGPVRAMA</sequence>
<accession>A0AAW6TUR6</accession>
<evidence type="ECO:0000256" key="1">
    <source>
        <dbReference type="SAM" id="MobiDB-lite"/>
    </source>
</evidence>
<feature type="compositionally biased region" description="Basic and acidic residues" evidence="1">
    <location>
        <begin position="1"/>
        <end position="10"/>
    </location>
</feature>
<evidence type="ECO:0000313" key="3">
    <source>
        <dbReference type="Proteomes" id="UP001431776"/>
    </source>
</evidence>
<organism evidence="2 3">
    <name type="scientific">Anaerobaca lacustris</name>
    <dbReference type="NCBI Taxonomy" id="3044600"/>
    <lineage>
        <taxon>Bacteria</taxon>
        <taxon>Pseudomonadati</taxon>
        <taxon>Planctomycetota</taxon>
        <taxon>Phycisphaerae</taxon>
        <taxon>Sedimentisphaerales</taxon>
        <taxon>Anaerobacaceae</taxon>
        <taxon>Anaerobaca</taxon>
    </lineage>
</organism>
<proteinExistence type="predicted"/>
<feature type="region of interest" description="Disordered" evidence="1">
    <location>
        <begin position="1"/>
        <end position="69"/>
    </location>
</feature>
<dbReference type="RefSeq" id="WP_349244741.1">
    <property type="nucleotide sequence ID" value="NZ_JASCXX010000010.1"/>
</dbReference>
<feature type="compositionally biased region" description="Basic and acidic residues" evidence="1">
    <location>
        <begin position="46"/>
        <end position="57"/>
    </location>
</feature>
<dbReference type="EMBL" id="JASCXX010000010">
    <property type="protein sequence ID" value="MDI6449333.1"/>
    <property type="molecule type" value="Genomic_DNA"/>
</dbReference>
<protein>
    <submittedName>
        <fullName evidence="2">Uncharacterized protein</fullName>
    </submittedName>
</protein>
<keyword evidence="3" id="KW-1185">Reference proteome</keyword>
<dbReference type="Proteomes" id="UP001431776">
    <property type="component" value="Unassembled WGS sequence"/>
</dbReference>
<gene>
    <name evidence="2" type="ORF">QJ522_09795</name>
</gene>
<name>A0AAW6TUR6_9BACT</name>
<reference evidence="2" key="1">
    <citation type="submission" date="2023-05" db="EMBL/GenBank/DDBJ databases">
        <title>Anaerotaeda fermentans gen. nov., sp. nov., a novel anaerobic planctomycete of the new family within the order Sedimentisphaerales isolated from Taman Peninsula, Russia.</title>
        <authorList>
            <person name="Khomyakova M.A."/>
            <person name="Merkel A.Y."/>
            <person name="Slobodkin A.I."/>
        </authorList>
    </citation>
    <scope>NUCLEOTIDE SEQUENCE</scope>
    <source>
        <strain evidence="2">M17dextr</strain>
    </source>
</reference>
<dbReference type="AlphaFoldDB" id="A0AAW6TUR6"/>